<evidence type="ECO:0000313" key="1">
    <source>
        <dbReference type="EMBL" id="MFD2614344.1"/>
    </source>
</evidence>
<proteinExistence type="predicted"/>
<sequence length="90" mass="11039">MTAEESLKRTYPYEVHIYFRYFAECYLIPSVKFENIRWIIEDLKNRENKDLIDGLAREAKLLRDKENWDYVKKFIKKHALRSLDKDKPKI</sequence>
<dbReference type="EMBL" id="JBHUME010000011">
    <property type="protein sequence ID" value="MFD2614344.1"/>
    <property type="molecule type" value="Genomic_DNA"/>
</dbReference>
<gene>
    <name evidence="1" type="ORF">ACFSUF_18190</name>
</gene>
<comment type="caution">
    <text evidence="1">The sequence shown here is derived from an EMBL/GenBank/DDBJ whole genome shotgun (WGS) entry which is preliminary data.</text>
</comment>
<dbReference type="RefSeq" id="WP_377605095.1">
    <property type="nucleotide sequence ID" value="NZ_JBHUME010000011.1"/>
</dbReference>
<protein>
    <recommendedName>
        <fullName evidence="3">IDEAL domain-containing protein</fullName>
    </recommendedName>
</protein>
<name>A0ABW5PIK0_9BACL</name>
<evidence type="ECO:0000313" key="2">
    <source>
        <dbReference type="Proteomes" id="UP001597541"/>
    </source>
</evidence>
<accession>A0ABW5PIK0</accession>
<dbReference type="Proteomes" id="UP001597541">
    <property type="component" value="Unassembled WGS sequence"/>
</dbReference>
<organism evidence="1 2">
    <name type="scientific">Paenibacillus gansuensis</name>
    <dbReference type="NCBI Taxonomy" id="306542"/>
    <lineage>
        <taxon>Bacteria</taxon>
        <taxon>Bacillati</taxon>
        <taxon>Bacillota</taxon>
        <taxon>Bacilli</taxon>
        <taxon>Bacillales</taxon>
        <taxon>Paenibacillaceae</taxon>
        <taxon>Paenibacillus</taxon>
    </lineage>
</organism>
<evidence type="ECO:0008006" key="3">
    <source>
        <dbReference type="Google" id="ProtNLM"/>
    </source>
</evidence>
<keyword evidence="2" id="KW-1185">Reference proteome</keyword>
<reference evidence="2" key="1">
    <citation type="journal article" date="2019" name="Int. J. Syst. Evol. Microbiol.">
        <title>The Global Catalogue of Microorganisms (GCM) 10K type strain sequencing project: providing services to taxonomists for standard genome sequencing and annotation.</title>
        <authorList>
            <consortium name="The Broad Institute Genomics Platform"/>
            <consortium name="The Broad Institute Genome Sequencing Center for Infectious Disease"/>
            <person name="Wu L."/>
            <person name="Ma J."/>
        </authorList>
    </citation>
    <scope>NUCLEOTIDE SEQUENCE [LARGE SCALE GENOMIC DNA]</scope>
    <source>
        <strain evidence="2">KCTC 3950</strain>
    </source>
</reference>